<feature type="domain" description="Uroporphyrinogen decarboxylase (URO-D)" evidence="1">
    <location>
        <begin position="153"/>
        <end position="394"/>
    </location>
</feature>
<accession>A0A7V3YGQ0</accession>
<dbReference type="AlphaFoldDB" id="A0A7V3YGQ0"/>
<gene>
    <name evidence="2" type="ORF">ENV30_05555</name>
</gene>
<protein>
    <recommendedName>
        <fullName evidence="1">Uroporphyrinogen decarboxylase (URO-D) domain-containing protein</fullName>
    </recommendedName>
</protein>
<evidence type="ECO:0000313" key="2">
    <source>
        <dbReference type="EMBL" id="HGI30757.1"/>
    </source>
</evidence>
<dbReference type="GO" id="GO:0006779">
    <property type="term" value="P:porphyrin-containing compound biosynthetic process"/>
    <property type="evidence" value="ECO:0007669"/>
    <property type="project" value="InterPro"/>
</dbReference>
<dbReference type="InterPro" id="IPR000257">
    <property type="entry name" value="Uroporphyrinogen_deCOase"/>
</dbReference>
<dbReference type="Gene3D" id="3.20.20.210">
    <property type="match status" value="1"/>
</dbReference>
<dbReference type="SUPFAM" id="SSF51726">
    <property type="entry name" value="UROD/MetE-like"/>
    <property type="match status" value="1"/>
</dbReference>
<reference evidence="2" key="1">
    <citation type="journal article" date="2020" name="mSystems">
        <title>Genome- and Community-Level Interaction Insights into Carbon Utilization and Element Cycling Functions of Hydrothermarchaeota in Hydrothermal Sediment.</title>
        <authorList>
            <person name="Zhou Z."/>
            <person name="Liu Y."/>
            <person name="Xu W."/>
            <person name="Pan J."/>
            <person name="Luo Z.H."/>
            <person name="Li M."/>
        </authorList>
    </citation>
    <scope>NUCLEOTIDE SEQUENCE [LARGE SCALE GENOMIC DNA]</scope>
    <source>
        <strain evidence="2">SpSt-747</strain>
    </source>
</reference>
<dbReference type="EMBL" id="DTFV01000077">
    <property type="protein sequence ID" value="HGI30757.1"/>
    <property type="molecule type" value="Genomic_DNA"/>
</dbReference>
<name>A0A7V3YGQ0_9BACT</name>
<organism evidence="2">
    <name type="scientific">Candidatus Caldatribacterium californiense</name>
    <dbReference type="NCBI Taxonomy" id="1454726"/>
    <lineage>
        <taxon>Bacteria</taxon>
        <taxon>Pseudomonadati</taxon>
        <taxon>Atribacterota</taxon>
        <taxon>Atribacteria</taxon>
        <taxon>Atribacterales</taxon>
        <taxon>Candidatus Caldatribacteriaceae</taxon>
        <taxon>Candidatus Caldatribacterium</taxon>
    </lineage>
</organism>
<dbReference type="InterPro" id="IPR038071">
    <property type="entry name" value="UROD/MetE-like_sf"/>
</dbReference>
<comment type="caution">
    <text evidence="2">The sequence shown here is derived from an EMBL/GenBank/DDBJ whole genome shotgun (WGS) entry which is preliminary data.</text>
</comment>
<proteinExistence type="predicted"/>
<sequence>MNTRERFLEVMHGNPRVCPPKWEFGYWGGTVERWYREGLPKRHYPYLPQHSVSPTSHLYAPCWKSIGGEGLPPGIAVVGGGLYWPTQGFPLDVDVRMHFGMDKPQVLLNVNLLFYPPFEVEILEEDEERLIYRDLDGVKRLFSKETAVLPSALEYPIRDWSSWQRLKAERLRKEDVVHRLPPNWDELVVLYRERDFPLVVGGYPHGLFGTLATLMGYENLFVGYYDSPELIRDIIETFVDLWISVYEEVLARVEIDALHIWEDMSFGKGPMISPAIIKEFMVPYYRRLTDFMKARGVDIILLDTDGYCFDIIPLLIEGGITGIYPIEVSCGMDLVKVRKAFPELKLLGGIPKSEIAQGKERIDQILEPVAEVLRTGGYIPFGDHLIPPEVSFEAFSYYRRKLNWLIDEAGRY</sequence>
<evidence type="ECO:0000259" key="1">
    <source>
        <dbReference type="Pfam" id="PF01208"/>
    </source>
</evidence>
<dbReference type="Pfam" id="PF01208">
    <property type="entry name" value="URO-D"/>
    <property type="match status" value="1"/>
</dbReference>
<dbReference type="GO" id="GO:0004853">
    <property type="term" value="F:uroporphyrinogen decarboxylase activity"/>
    <property type="evidence" value="ECO:0007669"/>
    <property type="project" value="InterPro"/>
</dbReference>